<comment type="caution">
    <text evidence="3">The sequence shown here is derived from an EMBL/GenBank/DDBJ whole genome shotgun (WGS) entry which is preliminary data.</text>
</comment>
<organism evidence="3 4">
    <name type="scientific">Gluconobacter morbifer G707</name>
    <dbReference type="NCBI Taxonomy" id="1088869"/>
    <lineage>
        <taxon>Bacteria</taxon>
        <taxon>Pseudomonadati</taxon>
        <taxon>Pseudomonadota</taxon>
        <taxon>Alphaproteobacteria</taxon>
        <taxon>Acetobacterales</taxon>
        <taxon>Acetobacteraceae</taxon>
        <taxon>Gluconobacter</taxon>
    </lineage>
</organism>
<accession>G6XI86</accession>
<evidence type="ECO:0000259" key="2">
    <source>
        <dbReference type="Pfam" id="PF09917"/>
    </source>
</evidence>
<reference evidence="3 4" key="1">
    <citation type="submission" date="2011-10" db="EMBL/GenBank/DDBJ databases">
        <title>Genome sequence of Gluconobacter morbifer G707, isolated from Drosophila gut.</title>
        <authorList>
            <person name="Lee W.-J."/>
            <person name="Kim E.-K."/>
        </authorList>
    </citation>
    <scope>NUCLEOTIDE SEQUENCE [LARGE SCALE GENOMIC DNA]</scope>
    <source>
        <strain evidence="3 4">G707</strain>
    </source>
</reference>
<proteinExistence type="predicted"/>
<dbReference type="Gene3D" id="2.40.128.520">
    <property type="match status" value="1"/>
</dbReference>
<feature type="domain" description="DUF2147" evidence="2">
    <location>
        <begin position="36"/>
        <end position="140"/>
    </location>
</feature>
<dbReference type="EMBL" id="AGQV01000002">
    <property type="protein sequence ID" value="EHH68526.1"/>
    <property type="molecule type" value="Genomic_DNA"/>
</dbReference>
<gene>
    <name evidence="3" type="ORF">GMO_12960</name>
</gene>
<name>G6XI86_9PROT</name>
<protein>
    <recommendedName>
        <fullName evidence="2">DUF2147 domain-containing protein</fullName>
    </recommendedName>
</protein>
<feature type="signal peptide" evidence="1">
    <location>
        <begin position="1"/>
        <end position="20"/>
    </location>
</feature>
<dbReference type="InterPro" id="IPR019223">
    <property type="entry name" value="DUF2147"/>
</dbReference>
<sequence length="157" mass="17443">MRWGAIAVILLAVLAPQVQAQTGQPSELSSEIPEEGLWLSADHDGLFSIKPCGHMLCGQLIGLDYDKDIPKDVWGRSECGLWMLTDFVPIEDQKWQGHILDPRTGRVYQARIWTSGSDVLKLRGFVLGMPLLGETETWTRYKGSPVGPRCKLPANRG</sequence>
<feature type="chain" id="PRO_5003489744" description="DUF2147 domain-containing protein" evidence="1">
    <location>
        <begin position="21"/>
        <end position="157"/>
    </location>
</feature>
<keyword evidence="4" id="KW-1185">Reference proteome</keyword>
<dbReference type="RefSeq" id="WP_008851443.1">
    <property type="nucleotide sequence ID" value="NZ_AGQV01000002.1"/>
</dbReference>
<dbReference type="Pfam" id="PF09917">
    <property type="entry name" value="DUF2147"/>
    <property type="match status" value="1"/>
</dbReference>
<evidence type="ECO:0000256" key="1">
    <source>
        <dbReference type="SAM" id="SignalP"/>
    </source>
</evidence>
<dbReference type="AlphaFoldDB" id="G6XI86"/>
<dbReference type="PANTHER" id="PTHR36919:SF2">
    <property type="entry name" value="BLL6627 PROTEIN"/>
    <property type="match status" value="1"/>
</dbReference>
<dbReference type="Proteomes" id="UP000004949">
    <property type="component" value="Unassembled WGS sequence"/>
</dbReference>
<dbReference type="PANTHER" id="PTHR36919">
    <property type="entry name" value="BLR1215 PROTEIN"/>
    <property type="match status" value="1"/>
</dbReference>
<evidence type="ECO:0000313" key="4">
    <source>
        <dbReference type="Proteomes" id="UP000004949"/>
    </source>
</evidence>
<dbReference type="eggNOG" id="COG4731">
    <property type="taxonomic scope" value="Bacteria"/>
</dbReference>
<keyword evidence="1" id="KW-0732">Signal</keyword>
<dbReference type="OrthoDB" id="9811671at2"/>
<evidence type="ECO:0000313" key="3">
    <source>
        <dbReference type="EMBL" id="EHH68526.1"/>
    </source>
</evidence>
<dbReference type="PATRIC" id="fig|1088869.3.peg.1298"/>
<dbReference type="STRING" id="1088869.GMO_12960"/>